<keyword evidence="1" id="KW-0472">Membrane</keyword>
<organism evidence="2 3">
    <name type="scientific">Eleusine coracana subsp. coracana</name>
    <dbReference type="NCBI Taxonomy" id="191504"/>
    <lineage>
        <taxon>Eukaryota</taxon>
        <taxon>Viridiplantae</taxon>
        <taxon>Streptophyta</taxon>
        <taxon>Embryophyta</taxon>
        <taxon>Tracheophyta</taxon>
        <taxon>Spermatophyta</taxon>
        <taxon>Magnoliopsida</taxon>
        <taxon>Liliopsida</taxon>
        <taxon>Poales</taxon>
        <taxon>Poaceae</taxon>
        <taxon>PACMAD clade</taxon>
        <taxon>Chloridoideae</taxon>
        <taxon>Cynodonteae</taxon>
        <taxon>Eleusininae</taxon>
        <taxon>Eleusine</taxon>
    </lineage>
</organism>
<dbReference type="EMBL" id="BQKI01000077">
    <property type="protein sequence ID" value="GJN24957.1"/>
    <property type="molecule type" value="Genomic_DNA"/>
</dbReference>
<accession>A0AAV5ER91</accession>
<comment type="caution">
    <text evidence="2">The sequence shown here is derived from an EMBL/GenBank/DDBJ whole genome shotgun (WGS) entry which is preliminary data.</text>
</comment>
<sequence>MHNEFGANPAKCFMRRVQMFDSTPIGKMPEATKSVTDLGKWACVWVTVAWGFLFRVFFYIALLLGNKNKRT</sequence>
<evidence type="ECO:0000313" key="3">
    <source>
        <dbReference type="Proteomes" id="UP001054889"/>
    </source>
</evidence>
<dbReference type="Proteomes" id="UP001054889">
    <property type="component" value="Unassembled WGS sequence"/>
</dbReference>
<keyword evidence="1" id="KW-0812">Transmembrane</keyword>
<keyword evidence="1" id="KW-1133">Transmembrane helix</keyword>
<dbReference type="AlphaFoldDB" id="A0AAV5ER91"/>
<evidence type="ECO:0000313" key="2">
    <source>
        <dbReference type="EMBL" id="GJN24957.1"/>
    </source>
</evidence>
<gene>
    <name evidence="2" type="primary">gb12736</name>
    <name evidence="2" type="ORF">PR202_gb12736</name>
</gene>
<evidence type="ECO:0000256" key="1">
    <source>
        <dbReference type="SAM" id="Phobius"/>
    </source>
</evidence>
<protein>
    <submittedName>
        <fullName evidence="2">Uncharacterized protein</fullName>
    </submittedName>
</protein>
<reference evidence="2" key="1">
    <citation type="journal article" date="2018" name="DNA Res.">
        <title>Multiple hybrid de novo genome assembly of finger millet, an orphan allotetraploid crop.</title>
        <authorList>
            <person name="Hatakeyama M."/>
            <person name="Aluri S."/>
            <person name="Balachadran M.T."/>
            <person name="Sivarajan S.R."/>
            <person name="Patrignani A."/>
            <person name="Gruter S."/>
            <person name="Poveda L."/>
            <person name="Shimizu-Inatsugi R."/>
            <person name="Baeten J."/>
            <person name="Francoijs K.J."/>
            <person name="Nataraja K.N."/>
            <person name="Reddy Y.A.N."/>
            <person name="Phadnis S."/>
            <person name="Ravikumar R.L."/>
            <person name="Schlapbach R."/>
            <person name="Sreeman S.M."/>
            <person name="Shimizu K.K."/>
        </authorList>
    </citation>
    <scope>NUCLEOTIDE SEQUENCE</scope>
</reference>
<feature type="transmembrane region" description="Helical" evidence="1">
    <location>
        <begin position="44"/>
        <end position="65"/>
    </location>
</feature>
<name>A0AAV5ER91_ELECO</name>
<keyword evidence="3" id="KW-1185">Reference proteome</keyword>
<proteinExistence type="predicted"/>
<reference evidence="2" key="2">
    <citation type="submission" date="2021-12" db="EMBL/GenBank/DDBJ databases">
        <title>Resequencing data analysis of finger millet.</title>
        <authorList>
            <person name="Hatakeyama M."/>
            <person name="Aluri S."/>
            <person name="Balachadran M.T."/>
            <person name="Sivarajan S.R."/>
            <person name="Poveda L."/>
            <person name="Shimizu-Inatsugi R."/>
            <person name="Schlapbach R."/>
            <person name="Sreeman S.M."/>
            <person name="Shimizu K.K."/>
        </authorList>
    </citation>
    <scope>NUCLEOTIDE SEQUENCE</scope>
</reference>